<dbReference type="SUPFAM" id="SSF52540">
    <property type="entry name" value="P-loop containing nucleoside triphosphate hydrolases"/>
    <property type="match status" value="1"/>
</dbReference>
<dbReference type="GO" id="GO:0005524">
    <property type="term" value="F:ATP binding"/>
    <property type="evidence" value="ECO:0007669"/>
    <property type="project" value="UniProtKB-KW"/>
</dbReference>
<keyword evidence="4" id="KW-0547">Nucleotide-binding</keyword>
<keyword evidence="6" id="KW-0808">Transferase</keyword>
<dbReference type="PANTHER" id="PTHR10513">
    <property type="entry name" value="DEOXYNUCLEOSIDE KINASE"/>
    <property type="match status" value="1"/>
</dbReference>
<feature type="active site" description="Proton acceptor" evidence="2">
    <location>
        <position position="84"/>
    </location>
</feature>
<dbReference type="EMBL" id="JACAOA010000020">
    <property type="protein sequence ID" value="MBA5729677.1"/>
    <property type="molecule type" value="Genomic_DNA"/>
</dbReference>
<comment type="similarity">
    <text evidence="1">Belongs to the DCK/DGK family.</text>
</comment>
<comment type="caution">
    <text evidence="6">The sequence shown here is derived from an EMBL/GenBank/DDBJ whole genome shotgun (WGS) entry which is preliminary data.</text>
</comment>
<dbReference type="CDD" id="cd01673">
    <property type="entry name" value="dNK"/>
    <property type="match status" value="1"/>
</dbReference>
<dbReference type="Gene3D" id="3.40.50.300">
    <property type="entry name" value="P-loop containing nucleotide triphosphate hydrolases"/>
    <property type="match status" value="1"/>
</dbReference>
<sequence>MAIIVVGGMIGAGKTSVAKLIGNALGSDIFYENVDDNEILPLFYTASEEEQKLKRYSFLLQLEFLSSRFYSIKEALVHRNNVLDRSIYEDWYFAKVNNDLGRISNLEFNIYEKLLTNMLQELDELPKKSPDLMIYLTGSFETILKRIGIRGREFEQDINLVNYYKTLWSGYDDWVDNHYHASQVIKIDIDKYDVVNNPADAEVVIELVKNKLVEMGQLEPATK</sequence>
<feature type="binding site" evidence="3">
    <location>
        <position position="61"/>
    </location>
    <ligand>
        <name>substrate</name>
    </ligand>
</feature>
<evidence type="ECO:0000313" key="7">
    <source>
        <dbReference type="Proteomes" id="UP000571018"/>
    </source>
</evidence>
<dbReference type="AlphaFoldDB" id="A0A839A6N0"/>
<organism evidence="6 7">
    <name type="scientific">Ruoffia halotolerans</name>
    <dbReference type="NCBI Taxonomy" id="2748684"/>
    <lineage>
        <taxon>Bacteria</taxon>
        <taxon>Bacillati</taxon>
        <taxon>Bacillota</taxon>
        <taxon>Bacilli</taxon>
        <taxon>Lactobacillales</taxon>
        <taxon>Aerococcaceae</taxon>
        <taxon>Ruoffia</taxon>
    </lineage>
</organism>
<evidence type="ECO:0000313" key="6">
    <source>
        <dbReference type="EMBL" id="MBA5729677.1"/>
    </source>
</evidence>
<reference evidence="6 7" key="1">
    <citation type="submission" date="2020-06" db="EMBL/GenBank/DDBJ databases">
        <title>Reclassification of Facklamia ignava, Facklamia soureckii and Facklami tabacinasalis as Falseniella iganva gen. nov., comb. nov., Hutsoniella ignava gen. nov., comb. nov., and Ruoffia tabacinasalis gen. nov., comb. nov and description of Ruoffia haltotolerans sp. nov., isolated from hypersaline Inland Sea of Qatar.</title>
        <authorList>
            <person name="Fotedar R."/>
            <person name="Sankaranarayanan K."/>
            <person name="Lawson P."/>
            <person name="Caldwell M."/>
            <person name="Zeyara A."/>
            <person name="Al Malki A."/>
            <person name="Ali M."/>
        </authorList>
    </citation>
    <scope>NUCLEOTIDE SEQUENCE [LARGE SCALE GENOMIC DNA]</scope>
    <source>
        <strain evidence="6 7">INB8</strain>
    </source>
</reference>
<feature type="binding site" evidence="3">
    <location>
        <position position="44"/>
    </location>
    <ligand>
        <name>substrate</name>
    </ligand>
</feature>
<feature type="binding site" evidence="3">
    <location>
        <position position="90"/>
    </location>
    <ligand>
        <name>substrate</name>
    </ligand>
</feature>
<feature type="binding site" evidence="3">
    <location>
        <position position="32"/>
    </location>
    <ligand>
        <name>substrate</name>
    </ligand>
</feature>
<proteinExistence type="inferred from homology"/>
<feature type="binding site" evidence="4">
    <location>
        <begin position="8"/>
        <end position="16"/>
    </location>
    <ligand>
        <name>ATP</name>
        <dbReference type="ChEBI" id="CHEBI:30616"/>
    </ligand>
</feature>
<keyword evidence="7" id="KW-1185">Reference proteome</keyword>
<feature type="domain" description="Deoxynucleoside kinase" evidence="5">
    <location>
        <begin position="4"/>
        <end position="213"/>
    </location>
</feature>
<accession>A0A839A6N0</accession>
<dbReference type="Proteomes" id="UP000571018">
    <property type="component" value="Unassembled WGS sequence"/>
</dbReference>
<gene>
    <name evidence="6" type="ORF">HW423_07755</name>
</gene>
<dbReference type="PIRSF" id="PIRSF000705">
    <property type="entry name" value="DNK"/>
    <property type="match status" value="1"/>
</dbReference>
<dbReference type="InterPro" id="IPR050566">
    <property type="entry name" value="Deoxyribonucleoside_kinase"/>
</dbReference>
<dbReference type="Pfam" id="PF01712">
    <property type="entry name" value="dNK"/>
    <property type="match status" value="1"/>
</dbReference>
<evidence type="ECO:0000256" key="3">
    <source>
        <dbReference type="PIRSR" id="PIRSR000705-2"/>
    </source>
</evidence>
<feature type="binding site" evidence="3">
    <location>
        <position position="155"/>
    </location>
    <ligand>
        <name>substrate</name>
    </ligand>
</feature>
<dbReference type="InterPro" id="IPR031314">
    <property type="entry name" value="DNK_dom"/>
</dbReference>
<dbReference type="InterPro" id="IPR002624">
    <property type="entry name" value="DCK/DGK"/>
</dbReference>
<evidence type="ECO:0000259" key="5">
    <source>
        <dbReference type="Pfam" id="PF01712"/>
    </source>
</evidence>
<feature type="binding site" evidence="3">
    <location>
        <position position="85"/>
    </location>
    <ligand>
        <name>substrate</name>
    </ligand>
</feature>
<feature type="binding site" evidence="4">
    <location>
        <begin position="146"/>
        <end position="150"/>
    </location>
    <ligand>
        <name>ATP</name>
        <dbReference type="ChEBI" id="CHEBI:30616"/>
    </ligand>
</feature>
<dbReference type="InterPro" id="IPR027417">
    <property type="entry name" value="P-loop_NTPase"/>
</dbReference>
<dbReference type="RefSeq" id="WP_218931366.1">
    <property type="nucleotide sequence ID" value="NZ_JACAOA010000020.1"/>
</dbReference>
<evidence type="ECO:0000256" key="1">
    <source>
        <dbReference type="ARBA" id="ARBA00007420"/>
    </source>
</evidence>
<evidence type="ECO:0000256" key="2">
    <source>
        <dbReference type="PIRSR" id="PIRSR000705-1"/>
    </source>
</evidence>
<keyword evidence="6" id="KW-0418">Kinase</keyword>
<keyword evidence="4" id="KW-0067">ATP-binding</keyword>
<name>A0A839A6N0_9LACT</name>
<dbReference type="GO" id="GO:0005737">
    <property type="term" value="C:cytoplasm"/>
    <property type="evidence" value="ECO:0007669"/>
    <property type="project" value="TreeGrafter"/>
</dbReference>
<dbReference type="GO" id="GO:0019136">
    <property type="term" value="F:deoxynucleoside kinase activity"/>
    <property type="evidence" value="ECO:0007669"/>
    <property type="project" value="InterPro"/>
</dbReference>
<protein>
    <submittedName>
        <fullName evidence="6">Deoxynucleoside kinase</fullName>
    </submittedName>
</protein>
<evidence type="ECO:0000256" key="4">
    <source>
        <dbReference type="PIRSR" id="PIRSR000705-3"/>
    </source>
</evidence>
<dbReference type="PANTHER" id="PTHR10513:SF35">
    <property type="entry name" value="DEOXYADENOSINE KINASE"/>
    <property type="match status" value="1"/>
</dbReference>